<dbReference type="InterPro" id="IPR032675">
    <property type="entry name" value="LRR_dom_sf"/>
</dbReference>
<evidence type="ECO:0000256" key="19">
    <source>
        <dbReference type="PROSITE-ProRule" id="PRU10141"/>
    </source>
</evidence>
<evidence type="ECO:0000256" key="6">
    <source>
        <dbReference type="ARBA" id="ARBA00022679"/>
    </source>
</evidence>
<feature type="binding site" evidence="19">
    <location>
        <position position="700"/>
    </location>
    <ligand>
        <name>ATP</name>
        <dbReference type="ChEBI" id="CHEBI:30616"/>
    </ligand>
</feature>
<evidence type="ECO:0000256" key="2">
    <source>
        <dbReference type="ARBA" id="ARBA00012513"/>
    </source>
</evidence>
<keyword evidence="11" id="KW-0418">Kinase</keyword>
<evidence type="ECO:0000313" key="22">
    <source>
        <dbReference type="EMBL" id="KAJ9171659.1"/>
    </source>
</evidence>
<keyword evidence="10 19" id="KW-0547">Nucleotide-binding</keyword>
<feature type="transmembrane region" description="Helical" evidence="20">
    <location>
        <begin position="12"/>
        <end position="28"/>
    </location>
</feature>
<dbReference type="Gene3D" id="3.80.10.10">
    <property type="entry name" value="Ribonuclease Inhibitor"/>
    <property type="match status" value="3"/>
</dbReference>
<comment type="subcellular location">
    <subcellularLocation>
        <location evidence="1">Membrane</location>
        <topology evidence="1">Single-pass type I membrane protein</topology>
    </subcellularLocation>
</comment>
<evidence type="ECO:0000256" key="10">
    <source>
        <dbReference type="ARBA" id="ARBA00022741"/>
    </source>
</evidence>
<evidence type="ECO:0000256" key="13">
    <source>
        <dbReference type="ARBA" id="ARBA00022989"/>
    </source>
</evidence>
<keyword evidence="3" id="KW-0723">Serine/threonine-protein kinase</keyword>
<evidence type="ECO:0000256" key="7">
    <source>
        <dbReference type="ARBA" id="ARBA00022692"/>
    </source>
</evidence>
<evidence type="ECO:0000256" key="12">
    <source>
        <dbReference type="ARBA" id="ARBA00022840"/>
    </source>
</evidence>
<keyword evidence="15" id="KW-0675">Receptor</keyword>
<evidence type="ECO:0000256" key="1">
    <source>
        <dbReference type="ARBA" id="ARBA00004479"/>
    </source>
</evidence>
<dbReference type="SUPFAM" id="SSF52058">
    <property type="entry name" value="L domain-like"/>
    <property type="match status" value="1"/>
</dbReference>
<evidence type="ECO:0000256" key="5">
    <source>
        <dbReference type="ARBA" id="ARBA00022614"/>
    </source>
</evidence>
<evidence type="ECO:0000256" key="8">
    <source>
        <dbReference type="ARBA" id="ARBA00022729"/>
    </source>
</evidence>
<dbReference type="PROSITE" id="PS00107">
    <property type="entry name" value="PROTEIN_KINASE_ATP"/>
    <property type="match status" value="1"/>
</dbReference>
<dbReference type="InterPro" id="IPR051824">
    <property type="entry name" value="LRR_Rcpt-Like_S/T_Kinase"/>
</dbReference>
<dbReference type="Gene3D" id="3.30.200.20">
    <property type="entry name" value="Phosphorylase Kinase, domain 1"/>
    <property type="match status" value="1"/>
</dbReference>
<reference evidence="22" key="1">
    <citation type="journal article" date="2023" name="Plant Biotechnol. J.">
        <title>Chromosome-level wild Hevea brasiliensis genome provides new tools for genomic-assisted breeding and valuable loci to elevate rubber yield.</title>
        <authorList>
            <person name="Cheng H."/>
            <person name="Song X."/>
            <person name="Hu Y."/>
            <person name="Wu T."/>
            <person name="Yang Q."/>
            <person name="An Z."/>
            <person name="Feng S."/>
            <person name="Deng Z."/>
            <person name="Wu W."/>
            <person name="Zeng X."/>
            <person name="Tu M."/>
            <person name="Wang X."/>
            <person name="Huang H."/>
        </authorList>
    </citation>
    <scope>NUCLEOTIDE SEQUENCE</scope>
    <source>
        <strain evidence="22">MT/VB/25A 57/8</strain>
    </source>
</reference>
<evidence type="ECO:0000256" key="18">
    <source>
        <dbReference type="ARBA" id="ARBA00048679"/>
    </source>
</evidence>
<comment type="catalytic activity">
    <reaction evidence="17">
        <text>L-threonyl-[protein] + ATP = O-phospho-L-threonyl-[protein] + ADP + H(+)</text>
        <dbReference type="Rhea" id="RHEA:46608"/>
        <dbReference type="Rhea" id="RHEA-COMP:11060"/>
        <dbReference type="Rhea" id="RHEA-COMP:11605"/>
        <dbReference type="ChEBI" id="CHEBI:15378"/>
        <dbReference type="ChEBI" id="CHEBI:30013"/>
        <dbReference type="ChEBI" id="CHEBI:30616"/>
        <dbReference type="ChEBI" id="CHEBI:61977"/>
        <dbReference type="ChEBI" id="CHEBI:456216"/>
        <dbReference type="EC" id="2.7.11.1"/>
    </reaction>
</comment>
<keyword evidence="16" id="KW-0325">Glycoprotein</keyword>
<keyword evidence="12 19" id="KW-0067">ATP-binding</keyword>
<proteinExistence type="predicted"/>
<dbReference type="CDD" id="cd14066">
    <property type="entry name" value="STKc_IRAK"/>
    <property type="match status" value="1"/>
</dbReference>
<keyword evidence="5" id="KW-0433">Leucine-rich repeat</keyword>
<dbReference type="PROSITE" id="PS50011">
    <property type="entry name" value="PROTEIN_KINASE_DOM"/>
    <property type="match status" value="1"/>
</dbReference>
<evidence type="ECO:0000256" key="17">
    <source>
        <dbReference type="ARBA" id="ARBA00047899"/>
    </source>
</evidence>
<dbReference type="InterPro" id="IPR008271">
    <property type="entry name" value="Ser/Thr_kinase_AS"/>
</dbReference>
<protein>
    <recommendedName>
        <fullName evidence="2">non-specific serine/threonine protein kinase</fullName>
        <ecNumber evidence="2">2.7.11.1</ecNumber>
    </recommendedName>
</protein>
<dbReference type="EC" id="2.7.11.1" evidence="2"/>
<evidence type="ECO:0000256" key="11">
    <source>
        <dbReference type="ARBA" id="ARBA00022777"/>
    </source>
</evidence>
<dbReference type="InterPro" id="IPR001245">
    <property type="entry name" value="Ser-Thr/Tyr_kinase_cat_dom"/>
</dbReference>
<comment type="catalytic activity">
    <reaction evidence="18">
        <text>L-seryl-[protein] + ATP = O-phospho-L-seryl-[protein] + ADP + H(+)</text>
        <dbReference type="Rhea" id="RHEA:17989"/>
        <dbReference type="Rhea" id="RHEA-COMP:9863"/>
        <dbReference type="Rhea" id="RHEA-COMP:11604"/>
        <dbReference type="ChEBI" id="CHEBI:15378"/>
        <dbReference type="ChEBI" id="CHEBI:29999"/>
        <dbReference type="ChEBI" id="CHEBI:30616"/>
        <dbReference type="ChEBI" id="CHEBI:83421"/>
        <dbReference type="ChEBI" id="CHEBI:456216"/>
        <dbReference type="EC" id="2.7.11.1"/>
    </reaction>
</comment>
<evidence type="ECO:0000256" key="16">
    <source>
        <dbReference type="ARBA" id="ARBA00023180"/>
    </source>
</evidence>
<keyword evidence="6" id="KW-0808">Transferase</keyword>
<dbReference type="PANTHER" id="PTHR48006:SF66">
    <property type="entry name" value="PROTEIN KINASE DOMAIN-CONTAINING PROTEIN"/>
    <property type="match status" value="1"/>
</dbReference>
<dbReference type="Proteomes" id="UP001174677">
    <property type="component" value="Chromosome 9"/>
</dbReference>
<dbReference type="EMBL" id="JARPOI010000009">
    <property type="protein sequence ID" value="KAJ9171659.1"/>
    <property type="molecule type" value="Genomic_DNA"/>
</dbReference>
<keyword evidence="14 20" id="KW-0472">Membrane</keyword>
<dbReference type="InterPro" id="IPR000719">
    <property type="entry name" value="Prot_kinase_dom"/>
</dbReference>
<dbReference type="InterPro" id="IPR011009">
    <property type="entry name" value="Kinase-like_dom_sf"/>
</dbReference>
<evidence type="ECO:0000256" key="4">
    <source>
        <dbReference type="ARBA" id="ARBA00022553"/>
    </source>
</evidence>
<keyword evidence="9" id="KW-0677">Repeat</keyword>
<dbReference type="Pfam" id="PF00560">
    <property type="entry name" value="LRR_1"/>
    <property type="match status" value="2"/>
</dbReference>
<keyword evidence="4" id="KW-0597">Phosphoprotein</keyword>
<feature type="domain" description="Protein kinase" evidence="21">
    <location>
        <begin position="672"/>
        <end position="953"/>
    </location>
</feature>
<evidence type="ECO:0000259" key="21">
    <source>
        <dbReference type="PROSITE" id="PS50011"/>
    </source>
</evidence>
<dbReference type="InterPro" id="IPR025875">
    <property type="entry name" value="Leu-rich_rpt_4"/>
</dbReference>
<evidence type="ECO:0000256" key="20">
    <source>
        <dbReference type="SAM" id="Phobius"/>
    </source>
</evidence>
<dbReference type="InterPro" id="IPR001611">
    <property type="entry name" value="Leu-rich_rpt"/>
</dbReference>
<dbReference type="Gene3D" id="1.10.510.10">
    <property type="entry name" value="Transferase(Phosphotransferase) domain 1"/>
    <property type="match status" value="1"/>
</dbReference>
<dbReference type="SUPFAM" id="SSF56112">
    <property type="entry name" value="Protein kinase-like (PK-like)"/>
    <property type="match status" value="1"/>
</dbReference>
<dbReference type="InterPro" id="IPR017441">
    <property type="entry name" value="Protein_kinase_ATP_BS"/>
</dbReference>
<evidence type="ECO:0000256" key="15">
    <source>
        <dbReference type="ARBA" id="ARBA00023170"/>
    </source>
</evidence>
<keyword evidence="13 20" id="KW-1133">Transmembrane helix</keyword>
<keyword evidence="8" id="KW-0732">Signal</keyword>
<dbReference type="SMART" id="SM00220">
    <property type="entry name" value="S_TKc"/>
    <property type="match status" value="1"/>
</dbReference>
<accession>A0ABQ9LUG9</accession>
<dbReference type="InterPro" id="IPR021720">
    <property type="entry name" value="Malectin_dom"/>
</dbReference>
<dbReference type="Pfam" id="PF07714">
    <property type="entry name" value="PK_Tyr_Ser-Thr"/>
    <property type="match status" value="1"/>
</dbReference>
<dbReference type="Pfam" id="PF11721">
    <property type="entry name" value="Malectin"/>
    <property type="match status" value="1"/>
</dbReference>
<keyword evidence="7 20" id="KW-0812">Transmembrane</keyword>
<comment type="caution">
    <text evidence="22">The sequence shown here is derived from an EMBL/GenBank/DDBJ whole genome shotgun (WGS) entry which is preliminary data.</text>
</comment>
<dbReference type="Gene3D" id="2.60.120.430">
    <property type="entry name" value="Galactose-binding lectin"/>
    <property type="match status" value="1"/>
</dbReference>
<gene>
    <name evidence="22" type="ORF">P3X46_014991</name>
</gene>
<evidence type="ECO:0000256" key="3">
    <source>
        <dbReference type="ARBA" id="ARBA00022527"/>
    </source>
</evidence>
<evidence type="ECO:0000256" key="14">
    <source>
        <dbReference type="ARBA" id="ARBA00023136"/>
    </source>
</evidence>
<keyword evidence="23" id="KW-1185">Reference proteome</keyword>
<sequence length="1012" mass="111071">MARVGEILETMFGSLMIILLIVMAMGAIKVKAQLLPQNEVEALQEVATQLGKQDWNFKVDPCSNDTSWVTPISKDRPLYNNSVICNCSDPQGECHVVSIFLKGQDLAGVLPRAIVKLPYLKNLDLTRNYLSGNITSEWASTKLELLSLSVNRLTGSIPSYLGNITTLKALSIENNLFSGTVPLQLGNLFNLEILILSANNLTGTLPPALTNLTKLTELRISSNNFIGKIPSFIQSWKHLQKLEIQASGLEGPIPSSISALNNLTELRISDLHGGGSGFPHLENMTNIELLMLRSCNISGPIPLHVAAMTKLKILDLSFNRLVGNLSTNLEGLTSMENVYLTSNLLSGPIPDWIKNGDTRAEIDLSRNNFTESTLPTTCRDRLNLFKSSSGANNSKVADECLKSYACSKDRYSLHINCGGGATTVGSITYEADEESGAAAKYVPIKEGWEISNTGHFWDKSRSSSDYIAQNLSILNMKNSELYTRARLSPLSLTYYVRCLGNGNYNVKLHFAEIVMRDNRSFYGLGSRIFDVYVQGERVLKDFNIVKEAQGVDKVIIRDFKAVVKDGSLEIHFHWAGKGTTAVPKRGTYGPLISAIDVESDFKPPSSSGSKRKKFIVAGAVVLPLFLILIIVSALWWKGCLGGRATKEQELLGLDLQTGIFTFRQIKAATNNFDPANKIGEGGFGSVYKGTLSDGTIIAVKQLSSKSKQGNREFLNEIGMISALQHPNLVRLYGCCVEGNQLLLVYEFMENNSLAHALFGTEESKLKLDWPTRQRICVGIAKGLAFLHEESALKIVHRDIKATNILLDGDLNPKISDFGLAKLDEEENTHISTRVAGTIGYMAPEYALYGYLTYKADVYSFGVVALEIVVGKSNMKYRPDENFVSLLDWALFLQQRGNLMELVDPRLGSKFKKEEIVRMAKVALLCANSSPALRPTMSEVVSMLEGRTAVHEVVVGPSMYGDGLGFEGSRNKFDQISHDSSSKTQSSHGSDASLIASSSICAQELNTFNPDSQ</sequence>
<feature type="transmembrane region" description="Helical" evidence="20">
    <location>
        <begin position="614"/>
        <end position="636"/>
    </location>
</feature>
<name>A0ABQ9LUG9_HEVBR</name>
<organism evidence="22 23">
    <name type="scientific">Hevea brasiliensis</name>
    <name type="common">Para rubber tree</name>
    <name type="synonym">Siphonia brasiliensis</name>
    <dbReference type="NCBI Taxonomy" id="3981"/>
    <lineage>
        <taxon>Eukaryota</taxon>
        <taxon>Viridiplantae</taxon>
        <taxon>Streptophyta</taxon>
        <taxon>Embryophyta</taxon>
        <taxon>Tracheophyta</taxon>
        <taxon>Spermatophyta</taxon>
        <taxon>Magnoliopsida</taxon>
        <taxon>eudicotyledons</taxon>
        <taxon>Gunneridae</taxon>
        <taxon>Pentapetalae</taxon>
        <taxon>rosids</taxon>
        <taxon>fabids</taxon>
        <taxon>Malpighiales</taxon>
        <taxon>Euphorbiaceae</taxon>
        <taxon>Crotonoideae</taxon>
        <taxon>Micrandreae</taxon>
        <taxon>Hevea</taxon>
    </lineage>
</organism>
<dbReference type="PROSITE" id="PS00108">
    <property type="entry name" value="PROTEIN_KINASE_ST"/>
    <property type="match status" value="1"/>
</dbReference>
<evidence type="ECO:0000313" key="23">
    <source>
        <dbReference type="Proteomes" id="UP001174677"/>
    </source>
</evidence>
<evidence type="ECO:0000256" key="9">
    <source>
        <dbReference type="ARBA" id="ARBA00022737"/>
    </source>
</evidence>
<dbReference type="Pfam" id="PF12799">
    <property type="entry name" value="LRR_4"/>
    <property type="match status" value="1"/>
</dbReference>
<dbReference type="PANTHER" id="PTHR48006">
    <property type="entry name" value="LEUCINE-RICH REPEAT-CONTAINING PROTEIN DDB_G0281931-RELATED"/>
    <property type="match status" value="1"/>
</dbReference>